<dbReference type="InterPro" id="IPR004864">
    <property type="entry name" value="LEA_2"/>
</dbReference>
<evidence type="ECO:0000313" key="5">
    <source>
        <dbReference type="EMBL" id="WKW15408.1"/>
    </source>
</evidence>
<gene>
    <name evidence="4" type="ORF">Strain138_001794</name>
    <name evidence="5" type="ORF">Strain318_001793</name>
</gene>
<keyword evidence="6" id="KW-1185">Reference proteome</keyword>
<sequence length="150" mass="16570">MRKLFALATLLALTACASLAKAAFQSPIVTVKDVKVRSLGLQGATLDVHLDVQNPNEYRIDAEKVSYTFFVDSTRIVSGEVTQRLTMEEKGVISLTLPVSFDYTAVQTAMRYYLARGALDYRVEGMFTLVTPVGRLTRPYSGRGRVEGMP</sequence>
<comment type="similarity">
    <text evidence="1">Belongs to the LEA type 2 family.</text>
</comment>
<dbReference type="Pfam" id="PF03168">
    <property type="entry name" value="LEA_2"/>
    <property type="match status" value="1"/>
</dbReference>
<dbReference type="EMBL" id="CP130613">
    <property type="protein sequence ID" value="WKW15408.1"/>
    <property type="molecule type" value="Genomic_DNA"/>
</dbReference>
<protein>
    <submittedName>
        <fullName evidence="5">LEA type 2 family protein</fullName>
    </submittedName>
</protein>
<dbReference type="InterPro" id="IPR045043">
    <property type="entry name" value="Lea14-like"/>
</dbReference>
<feature type="domain" description="Water stress and hypersensitive response" evidence="3">
    <location>
        <begin position="29"/>
        <end position="145"/>
    </location>
</feature>
<dbReference type="Gene3D" id="2.60.40.1820">
    <property type="match status" value="1"/>
</dbReference>
<dbReference type="KEGG" id="pspc:Strain318_001793"/>
<dbReference type="PROSITE" id="PS51257">
    <property type="entry name" value="PROKAR_LIPOPROTEIN"/>
    <property type="match status" value="1"/>
</dbReference>
<reference evidence="5" key="1">
    <citation type="submission" date="2023-07" db="EMBL/GenBank/DDBJ databases">
        <authorList>
            <person name="Haufschild T."/>
            <person name="Kallscheuer N."/>
            <person name="Hammer J."/>
            <person name="Kohn T."/>
            <person name="Kabuu M."/>
            <person name="Jogler M."/>
            <person name="Wohfarth N."/>
            <person name="Heuer A."/>
            <person name="Rohde M."/>
            <person name="van Teeseling M.C.F."/>
            <person name="Jogler C."/>
        </authorList>
    </citation>
    <scope>NUCLEOTIDE SEQUENCE</scope>
    <source>
        <strain evidence="4">Strain 138</strain>
        <strain evidence="5">Strain 318</strain>
    </source>
</reference>
<dbReference type="InterPro" id="IPR013990">
    <property type="entry name" value="WHy-dom"/>
</dbReference>
<evidence type="ECO:0000313" key="4">
    <source>
        <dbReference type="EMBL" id="WKW12501.1"/>
    </source>
</evidence>
<feature type="chain" id="PRO_5041401407" evidence="2">
    <location>
        <begin position="23"/>
        <end position="150"/>
    </location>
</feature>
<dbReference type="RefSeq" id="WP_367885378.1">
    <property type="nucleotide sequence ID" value="NZ_CP130612.1"/>
</dbReference>
<name>A0AA49K1B1_9BACT</name>
<dbReference type="GO" id="GO:0009269">
    <property type="term" value="P:response to desiccation"/>
    <property type="evidence" value="ECO:0007669"/>
    <property type="project" value="InterPro"/>
</dbReference>
<evidence type="ECO:0000313" key="6">
    <source>
        <dbReference type="Proteomes" id="UP001229955"/>
    </source>
</evidence>
<dbReference type="PANTHER" id="PTHR31459">
    <property type="match status" value="1"/>
</dbReference>
<proteinExistence type="inferred from homology"/>
<dbReference type="EMBL" id="CP130612">
    <property type="protein sequence ID" value="WKW12501.1"/>
    <property type="molecule type" value="Genomic_DNA"/>
</dbReference>
<organism evidence="5 6">
    <name type="scientific">Pseudogemmatithrix spongiicola</name>
    <dbReference type="NCBI Taxonomy" id="3062599"/>
    <lineage>
        <taxon>Bacteria</taxon>
        <taxon>Pseudomonadati</taxon>
        <taxon>Gemmatimonadota</taxon>
        <taxon>Gemmatimonadia</taxon>
        <taxon>Gemmatimonadales</taxon>
        <taxon>Gemmatimonadaceae</taxon>
        <taxon>Pseudogemmatithrix</taxon>
    </lineage>
</organism>
<dbReference type="AlphaFoldDB" id="A0AA49K1B1"/>
<keyword evidence="2" id="KW-0732">Signal</keyword>
<dbReference type="SUPFAM" id="SSF117070">
    <property type="entry name" value="LEA14-like"/>
    <property type="match status" value="1"/>
</dbReference>
<evidence type="ECO:0000256" key="2">
    <source>
        <dbReference type="SAM" id="SignalP"/>
    </source>
</evidence>
<evidence type="ECO:0000259" key="3">
    <source>
        <dbReference type="SMART" id="SM00769"/>
    </source>
</evidence>
<accession>A0AA49JV21</accession>
<dbReference type="SMART" id="SM00769">
    <property type="entry name" value="WHy"/>
    <property type="match status" value="1"/>
</dbReference>
<feature type="signal peptide" evidence="2">
    <location>
        <begin position="1"/>
        <end position="22"/>
    </location>
</feature>
<accession>A0AA49K1B1</accession>
<dbReference type="PANTHER" id="PTHR31459:SF2">
    <property type="entry name" value="OS03G0843300 PROTEIN"/>
    <property type="match status" value="1"/>
</dbReference>
<dbReference type="Proteomes" id="UP001229955">
    <property type="component" value="Chromosome"/>
</dbReference>
<evidence type="ECO:0000256" key="1">
    <source>
        <dbReference type="ARBA" id="ARBA00005960"/>
    </source>
</evidence>